<keyword evidence="4" id="KW-1133">Transmembrane helix</keyword>
<dbReference type="PANTHER" id="PTHR44117:SF1">
    <property type="entry name" value="INTRAFLAGELLAR TRANSPORT PROTEIN 88 HOMOLOG"/>
    <property type="match status" value="1"/>
</dbReference>
<feature type="region of interest" description="Disordered" evidence="3">
    <location>
        <begin position="62"/>
        <end position="90"/>
    </location>
</feature>
<dbReference type="AlphaFoldDB" id="A0A2J6WR36"/>
<dbReference type="InterPro" id="IPR011990">
    <property type="entry name" value="TPR-like_helical_dom_sf"/>
</dbReference>
<dbReference type="GO" id="GO:0005814">
    <property type="term" value="C:centriole"/>
    <property type="evidence" value="ECO:0007669"/>
    <property type="project" value="TreeGrafter"/>
</dbReference>
<dbReference type="Proteomes" id="UP000242288">
    <property type="component" value="Unassembled WGS sequence"/>
</dbReference>
<comment type="caution">
    <text evidence="5">The sequence shown here is derived from an EMBL/GenBank/DDBJ whole genome shotgun (WGS) entry which is preliminary data.</text>
</comment>
<evidence type="ECO:0000256" key="4">
    <source>
        <dbReference type="SAM" id="Phobius"/>
    </source>
</evidence>
<proteinExistence type="predicted"/>
<dbReference type="EMBL" id="PNIO01000002">
    <property type="protein sequence ID" value="PMP72844.1"/>
    <property type="molecule type" value="Genomic_DNA"/>
</dbReference>
<name>A0A2J6WR36_9BACT</name>
<dbReference type="Gene3D" id="1.25.40.10">
    <property type="entry name" value="Tetratricopeptide repeat domain"/>
    <property type="match status" value="1"/>
</dbReference>
<keyword evidence="4" id="KW-0812">Transmembrane</keyword>
<dbReference type="InterPro" id="IPR019734">
    <property type="entry name" value="TPR_rpt"/>
</dbReference>
<keyword evidence="4" id="KW-0472">Membrane</keyword>
<evidence type="ECO:0000256" key="1">
    <source>
        <dbReference type="PROSITE-ProRule" id="PRU00339"/>
    </source>
</evidence>
<dbReference type="Pfam" id="PF13432">
    <property type="entry name" value="TPR_16"/>
    <property type="match status" value="1"/>
</dbReference>
<feature type="coiled-coil region" evidence="2">
    <location>
        <begin position="246"/>
        <end position="276"/>
    </location>
</feature>
<reference evidence="5 6" key="1">
    <citation type="submission" date="2018-01" db="EMBL/GenBank/DDBJ databases">
        <title>Metagenomic assembled genomes from two thermal pools in the Uzon Caldera, Kamchatka, Russia.</title>
        <authorList>
            <person name="Wilkins L."/>
            <person name="Ettinger C."/>
        </authorList>
    </citation>
    <scope>NUCLEOTIDE SEQUENCE [LARGE SCALE GENOMIC DNA]</scope>
    <source>
        <strain evidence="5">ZAV-04</strain>
    </source>
</reference>
<dbReference type="GO" id="GO:0019894">
    <property type="term" value="F:kinesin binding"/>
    <property type="evidence" value="ECO:0007669"/>
    <property type="project" value="TreeGrafter"/>
</dbReference>
<protein>
    <submittedName>
        <fullName evidence="5">Uncharacterized protein</fullName>
    </submittedName>
</protein>
<dbReference type="PANTHER" id="PTHR44117">
    <property type="entry name" value="INTRAFLAGELLAR TRANSPORT PROTEIN 88 HOMOLOG"/>
    <property type="match status" value="1"/>
</dbReference>
<feature type="transmembrane region" description="Helical" evidence="4">
    <location>
        <begin position="28"/>
        <end position="48"/>
    </location>
</feature>
<organism evidence="5 6">
    <name type="scientific">Thermodesulfovibrio aggregans</name>
    <dbReference type="NCBI Taxonomy" id="86166"/>
    <lineage>
        <taxon>Bacteria</taxon>
        <taxon>Pseudomonadati</taxon>
        <taxon>Nitrospirota</taxon>
        <taxon>Thermodesulfovibrionia</taxon>
        <taxon>Thermodesulfovibrionales</taxon>
        <taxon>Thermodesulfovibrionaceae</taxon>
        <taxon>Thermodesulfovibrio</taxon>
    </lineage>
</organism>
<dbReference type="SMART" id="SM00028">
    <property type="entry name" value="TPR"/>
    <property type="match status" value="4"/>
</dbReference>
<feature type="repeat" description="TPR" evidence="1">
    <location>
        <begin position="247"/>
        <end position="280"/>
    </location>
</feature>
<evidence type="ECO:0000256" key="2">
    <source>
        <dbReference type="SAM" id="Coils"/>
    </source>
</evidence>
<dbReference type="PROSITE" id="PS50005">
    <property type="entry name" value="TPR"/>
    <property type="match status" value="2"/>
</dbReference>
<evidence type="ECO:0000313" key="6">
    <source>
        <dbReference type="Proteomes" id="UP000242288"/>
    </source>
</evidence>
<sequence length="292" mass="33319">MIFKTKKGIPPGLLTIIRANEKTPKKPIFLIILSLLIVAIGFVGSFIYNHYIESELKSSNKPVQYSTLGPNPSQEKKYTQSSTEPASVQVKSMETENINQNLKTKHTTKPLKQEKVAKQTTQKKQSNKPAEIPFEQFNAETVKAVDYLYRAQDFESRGNYSDAISEYREYLRITGKQDPKILDKIATLYLMIGDLKEASHYAQLSLNQAPDNVSIIINYGVIQAKMGNLTKAEECFRKVLSMNPDNKTALYNLALLKEKKKQYEEALKLYERLYQLGDPHATEAIQRVRSYK</sequence>
<gene>
    <name evidence="5" type="ORF">C0186_00135</name>
</gene>
<accession>A0A2J6WR36</accession>
<evidence type="ECO:0000256" key="3">
    <source>
        <dbReference type="SAM" id="MobiDB-lite"/>
    </source>
</evidence>
<feature type="region of interest" description="Disordered" evidence="3">
    <location>
        <begin position="103"/>
        <end position="128"/>
    </location>
</feature>
<keyword evidence="1" id="KW-0802">TPR repeat</keyword>
<evidence type="ECO:0000313" key="5">
    <source>
        <dbReference type="EMBL" id="PMP72844.1"/>
    </source>
</evidence>
<dbReference type="SUPFAM" id="SSF48452">
    <property type="entry name" value="TPR-like"/>
    <property type="match status" value="1"/>
</dbReference>
<feature type="compositionally biased region" description="Polar residues" evidence="3">
    <location>
        <begin position="118"/>
        <end position="128"/>
    </location>
</feature>
<feature type="repeat" description="TPR" evidence="1">
    <location>
        <begin position="213"/>
        <end position="246"/>
    </location>
</feature>
<keyword evidence="2" id="KW-0175">Coiled coil</keyword>